<dbReference type="InterPro" id="IPR032465">
    <property type="entry name" value="ACMSD"/>
</dbReference>
<proteinExistence type="predicted"/>
<keyword evidence="1" id="KW-0456">Lyase</keyword>
<dbReference type="GO" id="GO:0016787">
    <property type="term" value="F:hydrolase activity"/>
    <property type="evidence" value="ECO:0007669"/>
    <property type="project" value="InterPro"/>
</dbReference>
<evidence type="ECO:0000256" key="1">
    <source>
        <dbReference type="ARBA" id="ARBA00023239"/>
    </source>
</evidence>
<dbReference type="PANTHER" id="PTHR21240:SF28">
    <property type="entry name" value="ISO-OROTATE DECARBOXYLASE (EUROFUNG)"/>
    <property type="match status" value="1"/>
</dbReference>
<dbReference type="PANTHER" id="PTHR21240">
    <property type="entry name" value="2-AMINO-3-CARBOXYLMUCONATE-6-SEMIALDEHYDE DECARBOXYLASE"/>
    <property type="match status" value="1"/>
</dbReference>
<reference evidence="3" key="1">
    <citation type="submission" date="2020-05" db="EMBL/GenBank/DDBJ databases">
        <authorList>
            <person name="Chiriac C."/>
            <person name="Salcher M."/>
            <person name="Ghai R."/>
            <person name="Kavagutti S V."/>
        </authorList>
    </citation>
    <scope>NUCLEOTIDE SEQUENCE</scope>
</reference>
<feature type="domain" description="Amidohydrolase-related" evidence="2">
    <location>
        <begin position="162"/>
        <end position="407"/>
    </location>
</feature>
<dbReference type="GO" id="GO:0005737">
    <property type="term" value="C:cytoplasm"/>
    <property type="evidence" value="ECO:0007669"/>
    <property type="project" value="TreeGrafter"/>
</dbReference>
<dbReference type="Pfam" id="PF04909">
    <property type="entry name" value="Amidohydro_2"/>
    <property type="match status" value="1"/>
</dbReference>
<dbReference type="Gene3D" id="3.20.20.140">
    <property type="entry name" value="Metal-dependent hydrolases"/>
    <property type="match status" value="1"/>
</dbReference>
<dbReference type="InterPro" id="IPR006680">
    <property type="entry name" value="Amidohydro-rel"/>
</dbReference>
<dbReference type="AlphaFoldDB" id="A0A6J6RU33"/>
<evidence type="ECO:0000313" key="3">
    <source>
        <dbReference type="EMBL" id="CAB4725838.1"/>
    </source>
</evidence>
<dbReference type="GO" id="GO:0019748">
    <property type="term" value="P:secondary metabolic process"/>
    <property type="evidence" value="ECO:0007669"/>
    <property type="project" value="TreeGrafter"/>
</dbReference>
<accession>A0A6J6RU33</accession>
<gene>
    <name evidence="3" type="ORF">UFOPK2766_00003</name>
</gene>
<dbReference type="SUPFAM" id="SSF51556">
    <property type="entry name" value="Metallo-dependent hydrolases"/>
    <property type="match status" value="1"/>
</dbReference>
<sequence length="414" mass="45312">MTATLPTSSVTPAESDLPLIISVDDHILEPRTLWQEQLPPSLRERGPRVVREKVSLEFKGGHYGFTRGDEAGKLCDLWLFDDLVMPTGLLHAAVGYADEDQINVPAIYEDFRPGTYDRSARLIDMDQNHVQAAINYPNTFPRFAGQGFAERADKDLALACLQIYNDWMIEDWCGGEGAGRLIPLTLVPLWDPALAAAEVRRCAAKGSYAIGFSENPSKLGCASMHSGEWDVLWDACMESDTTVSMHIGSSSSMPSTSADAPLGVSMALSSQNAQGSLTDWVFSGTLSRFPQLKIAFAESQIGWMPYLIERMDIVASEGAAAGVHLDELPSEIVKGRVWGCVFDDQHGLKSRDAVGLEHILFETDYPHTDGTWPESRSVAHRLCAGAGMDASECYEFLRGNAIRAYGLERFGISA</sequence>
<name>A0A6J6RU33_9ZZZZ</name>
<dbReference type="GO" id="GO:0016831">
    <property type="term" value="F:carboxy-lyase activity"/>
    <property type="evidence" value="ECO:0007669"/>
    <property type="project" value="InterPro"/>
</dbReference>
<dbReference type="EMBL" id="CAEZYU010000001">
    <property type="protein sequence ID" value="CAB4725838.1"/>
    <property type="molecule type" value="Genomic_DNA"/>
</dbReference>
<protein>
    <submittedName>
        <fullName evidence="3">Unannotated protein</fullName>
    </submittedName>
</protein>
<evidence type="ECO:0000259" key="2">
    <source>
        <dbReference type="Pfam" id="PF04909"/>
    </source>
</evidence>
<dbReference type="InterPro" id="IPR032466">
    <property type="entry name" value="Metal_Hydrolase"/>
</dbReference>
<organism evidence="3">
    <name type="scientific">freshwater metagenome</name>
    <dbReference type="NCBI Taxonomy" id="449393"/>
    <lineage>
        <taxon>unclassified sequences</taxon>
        <taxon>metagenomes</taxon>
        <taxon>ecological metagenomes</taxon>
    </lineage>
</organism>